<reference evidence="4" key="1">
    <citation type="journal article" date="2019" name="Int. J. Syst. Evol. Microbiol.">
        <title>The Global Catalogue of Microorganisms (GCM) 10K type strain sequencing project: providing services to taxonomists for standard genome sequencing and annotation.</title>
        <authorList>
            <consortium name="The Broad Institute Genomics Platform"/>
            <consortium name="The Broad Institute Genome Sequencing Center for Infectious Disease"/>
            <person name="Wu L."/>
            <person name="Ma J."/>
        </authorList>
    </citation>
    <scope>NUCLEOTIDE SEQUENCE [LARGE SCALE GENOMIC DNA]</scope>
    <source>
        <strain evidence="4">JCM 17933</strain>
    </source>
</reference>
<sequence>MTTPPETPAEQRSRPPADESQRRNLLAVTAATFAVLSGLDTFSSLMHQRPADWGTDYAVGRLGAPLPFALVALACGIPALLRTRRPADRTGRSWGGREPASVAVVVGALVTVVAVIRIALFLGSR</sequence>
<feature type="compositionally biased region" description="Basic and acidic residues" evidence="1">
    <location>
        <begin position="9"/>
        <end position="21"/>
    </location>
</feature>
<evidence type="ECO:0000256" key="1">
    <source>
        <dbReference type="SAM" id="MobiDB-lite"/>
    </source>
</evidence>
<name>A0ABP8QNJ7_9ACTN</name>
<feature type="transmembrane region" description="Helical" evidence="2">
    <location>
        <begin position="62"/>
        <end position="81"/>
    </location>
</feature>
<protein>
    <recommendedName>
        <fullName evidence="5">DUF1648 domain-containing protein</fullName>
    </recommendedName>
</protein>
<proteinExistence type="predicted"/>
<feature type="transmembrane region" description="Helical" evidence="2">
    <location>
        <begin position="102"/>
        <end position="122"/>
    </location>
</feature>
<keyword evidence="2" id="KW-1133">Transmembrane helix</keyword>
<evidence type="ECO:0000313" key="3">
    <source>
        <dbReference type="EMBL" id="GAA4505964.1"/>
    </source>
</evidence>
<gene>
    <name evidence="3" type="ORF">GCM10023191_062440</name>
</gene>
<feature type="transmembrane region" description="Helical" evidence="2">
    <location>
        <begin position="24"/>
        <end position="42"/>
    </location>
</feature>
<dbReference type="RefSeq" id="WP_345469900.1">
    <property type="nucleotide sequence ID" value="NZ_BAABHF010000038.1"/>
</dbReference>
<keyword evidence="2" id="KW-0812">Transmembrane</keyword>
<dbReference type="EMBL" id="BAABHF010000038">
    <property type="protein sequence ID" value="GAA4505964.1"/>
    <property type="molecule type" value="Genomic_DNA"/>
</dbReference>
<evidence type="ECO:0008006" key="5">
    <source>
        <dbReference type="Google" id="ProtNLM"/>
    </source>
</evidence>
<keyword evidence="2" id="KW-0472">Membrane</keyword>
<feature type="region of interest" description="Disordered" evidence="1">
    <location>
        <begin position="1"/>
        <end position="21"/>
    </location>
</feature>
<organism evidence="3 4">
    <name type="scientific">Actinoallomurus oryzae</name>
    <dbReference type="NCBI Taxonomy" id="502180"/>
    <lineage>
        <taxon>Bacteria</taxon>
        <taxon>Bacillati</taxon>
        <taxon>Actinomycetota</taxon>
        <taxon>Actinomycetes</taxon>
        <taxon>Streptosporangiales</taxon>
        <taxon>Thermomonosporaceae</taxon>
        <taxon>Actinoallomurus</taxon>
    </lineage>
</organism>
<evidence type="ECO:0000256" key="2">
    <source>
        <dbReference type="SAM" id="Phobius"/>
    </source>
</evidence>
<keyword evidence="4" id="KW-1185">Reference proteome</keyword>
<evidence type="ECO:0000313" key="4">
    <source>
        <dbReference type="Proteomes" id="UP001500503"/>
    </source>
</evidence>
<accession>A0ABP8QNJ7</accession>
<comment type="caution">
    <text evidence="3">The sequence shown here is derived from an EMBL/GenBank/DDBJ whole genome shotgun (WGS) entry which is preliminary data.</text>
</comment>
<dbReference type="Proteomes" id="UP001500503">
    <property type="component" value="Unassembled WGS sequence"/>
</dbReference>